<dbReference type="RefSeq" id="WP_378115140.1">
    <property type="nucleotide sequence ID" value="NZ_JBHRTF010000001.1"/>
</dbReference>
<organism evidence="3 4">
    <name type="scientific">Cellvibrio fontiphilus</name>
    <dbReference type="NCBI Taxonomy" id="1815559"/>
    <lineage>
        <taxon>Bacteria</taxon>
        <taxon>Pseudomonadati</taxon>
        <taxon>Pseudomonadota</taxon>
        <taxon>Gammaproteobacteria</taxon>
        <taxon>Cellvibrionales</taxon>
        <taxon>Cellvibrionaceae</taxon>
        <taxon>Cellvibrio</taxon>
    </lineage>
</organism>
<evidence type="ECO:0000313" key="4">
    <source>
        <dbReference type="Proteomes" id="UP001595555"/>
    </source>
</evidence>
<protein>
    <submittedName>
        <fullName evidence="3">DUF58 domain-containing protein</fullName>
    </submittedName>
</protein>
<evidence type="ECO:0000256" key="1">
    <source>
        <dbReference type="SAM" id="MobiDB-lite"/>
    </source>
</evidence>
<keyword evidence="2" id="KW-0812">Transmembrane</keyword>
<feature type="region of interest" description="Disordered" evidence="1">
    <location>
        <begin position="199"/>
        <end position="219"/>
    </location>
</feature>
<dbReference type="PANTHER" id="PTHR34351:SF1">
    <property type="entry name" value="SLR1927 PROTEIN"/>
    <property type="match status" value="1"/>
</dbReference>
<dbReference type="Proteomes" id="UP001595555">
    <property type="component" value="Unassembled WGS sequence"/>
</dbReference>
<accession>A0ABV7FC74</accession>
<reference evidence="4" key="1">
    <citation type="journal article" date="2019" name="Int. J. Syst. Evol. Microbiol.">
        <title>The Global Catalogue of Microorganisms (GCM) 10K type strain sequencing project: providing services to taxonomists for standard genome sequencing and annotation.</title>
        <authorList>
            <consortium name="The Broad Institute Genomics Platform"/>
            <consortium name="The Broad Institute Genome Sequencing Center for Infectious Disease"/>
            <person name="Wu L."/>
            <person name="Ma J."/>
        </authorList>
    </citation>
    <scope>NUCLEOTIDE SEQUENCE [LARGE SCALE GENOMIC DNA]</scope>
    <source>
        <strain evidence="4">KCTC 52237</strain>
    </source>
</reference>
<keyword evidence="2" id="KW-1133">Transmembrane helix</keyword>
<feature type="compositionally biased region" description="Basic and acidic residues" evidence="1">
    <location>
        <begin position="205"/>
        <end position="219"/>
    </location>
</feature>
<keyword evidence="2" id="KW-0472">Membrane</keyword>
<sequence>MSLATHWRDLWQRRFFRWIDKRAPRARQIGLDRNNLYIFPNRNGLLFLGLIVIIWLLGTNYQNNLILALAYLMISLFVVSIHHTFGNLSGVKVRFISAQPTFAGEAAVFVLELETAHKRGSETIELGWQGSERQTISLNPREPLRVSLPAPSHRRGYLQPGRLLVQSSFPLGIIRCWSWLNLEAVALVYPQPIAIEEPYHQNTSGREEGGTSRRGGDDFSGLREYQAGDPIKHIAWKQFAQHKGLFTKEYEAYFSADKWLDWYSLNQLQELRLSGLCYWALHYERQQIPYGLALPELTLEPALGETHLQRVLTALAQFNLEPPSIPTAGKDYVG</sequence>
<dbReference type="EMBL" id="JBHRTF010000001">
    <property type="protein sequence ID" value="MFC3114108.1"/>
    <property type="molecule type" value="Genomic_DNA"/>
</dbReference>
<feature type="transmembrane region" description="Helical" evidence="2">
    <location>
        <begin position="43"/>
        <end position="59"/>
    </location>
</feature>
<feature type="transmembrane region" description="Helical" evidence="2">
    <location>
        <begin position="65"/>
        <end position="85"/>
    </location>
</feature>
<keyword evidence="4" id="KW-1185">Reference proteome</keyword>
<comment type="caution">
    <text evidence="3">The sequence shown here is derived from an EMBL/GenBank/DDBJ whole genome shotgun (WGS) entry which is preliminary data.</text>
</comment>
<name>A0ABV7FC74_9GAMM</name>
<evidence type="ECO:0000256" key="2">
    <source>
        <dbReference type="SAM" id="Phobius"/>
    </source>
</evidence>
<evidence type="ECO:0000313" key="3">
    <source>
        <dbReference type="EMBL" id="MFC3114108.1"/>
    </source>
</evidence>
<gene>
    <name evidence="3" type="ORF">ACFODX_00970</name>
</gene>
<proteinExistence type="predicted"/>
<dbReference type="PANTHER" id="PTHR34351">
    <property type="entry name" value="SLR1927 PROTEIN-RELATED"/>
    <property type="match status" value="1"/>
</dbReference>